<organism evidence="1 2">
    <name type="scientific">Mytilus edulis</name>
    <name type="common">Blue mussel</name>
    <dbReference type="NCBI Taxonomy" id="6550"/>
    <lineage>
        <taxon>Eukaryota</taxon>
        <taxon>Metazoa</taxon>
        <taxon>Spiralia</taxon>
        <taxon>Lophotrochozoa</taxon>
        <taxon>Mollusca</taxon>
        <taxon>Bivalvia</taxon>
        <taxon>Autobranchia</taxon>
        <taxon>Pteriomorphia</taxon>
        <taxon>Mytilida</taxon>
        <taxon>Mytiloidea</taxon>
        <taxon>Mytilidae</taxon>
        <taxon>Mytilinae</taxon>
        <taxon>Mytilus</taxon>
    </lineage>
</organism>
<protein>
    <submittedName>
        <fullName evidence="1">Uncharacterized protein</fullName>
    </submittedName>
</protein>
<comment type="caution">
    <text evidence="1">The sequence shown here is derived from an EMBL/GenBank/DDBJ whole genome shotgun (WGS) entry which is preliminary data.</text>
</comment>
<accession>A0A8S3REA0</accession>
<dbReference type="OrthoDB" id="10360210at2759"/>
<dbReference type="Proteomes" id="UP000683360">
    <property type="component" value="Unassembled WGS sequence"/>
</dbReference>
<dbReference type="AlphaFoldDB" id="A0A8S3REA0"/>
<gene>
    <name evidence="1" type="ORF">MEDL_21954</name>
</gene>
<evidence type="ECO:0000313" key="2">
    <source>
        <dbReference type="Proteomes" id="UP000683360"/>
    </source>
</evidence>
<reference evidence="1" key="1">
    <citation type="submission" date="2021-03" db="EMBL/GenBank/DDBJ databases">
        <authorList>
            <person name="Bekaert M."/>
        </authorList>
    </citation>
    <scope>NUCLEOTIDE SEQUENCE</scope>
</reference>
<dbReference type="EMBL" id="CAJPWZ010001087">
    <property type="protein sequence ID" value="CAG2207712.1"/>
    <property type="molecule type" value="Genomic_DNA"/>
</dbReference>
<sequence length="682" mass="72321">MFSIRSLPTEENKIIDVVPTPCSLMRPVGKVCCGFLKYVKTVTFALYLNSYTSTRVSISKPQYVFLVKMQFILNKKTVCEVCSSYQADECRITSYYIIVVGCPDCYLDCGAGASPKMEGGCPSCTECVKDAPMCAQCRKGCPAGQRIRDCTPEDGTNVVCDCVPVACAMCHLDCGEGSSPKMVNGCPSCTECVKDDTNARKHYPYANHNEHVETPCRKCRKGCPAGQKIRDCTPADGTNVVCDCVPVACALCHLDCGEGSLPKMVNGCPSCTECVKDVACVLCHLDCGEGSSPKMVNGCPSCTECVKDVACALCHLDCGEGSSPKMVNGCPSCTECVKDVACALCYLDCGEGSSPKMVNGCPSCTECVKDVACAMCYLDCGEGSSPKMVNGCPSCTECVKDVACAMCYLDCGEGSSPKMVNGCPSCTECVKDVACALCYLDCGEGSSPKMVNGCPSCTECVKDGKSLRAPCRKCRKGCPAGQRIRDCTPADGSNVVCDCVPVPCLLCHLECEVGSSPQIVNGCPKLLIGCVACFLECGAGSSPKMEGGCPSCTECVKDGKRDGIFERAPCKKCRRACPAGQRIRDCTPEDGSNVVCDCVPVEGKRNNLVERAPCRKCRKGCPPGQRIRDCTPEDGSNVVCDCVPAPCKQCRRGCPPGKKLPDCPRTDCVCVPVRVSPIILIL</sequence>
<evidence type="ECO:0000313" key="1">
    <source>
        <dbReference type="EMBL" id="CAG2207712.1"/>
    </source>
</evidence>
<keyword evidence="2" id="KW-1185">Reference proteome</keyword>
<proteinExistence type="predicted"/>
<name>A0A8S3REA0_MYTED</name>